<keyword evidence="2" id="KW-1185">Reference proteome</keyword>
<protein>
    <submittedName>
        <fullName evidence="1">Uncharacterized protein</fullName>
    </submittedName>
</protein>
<dbReference type="Proteomes" id="UP001631969">
    <property type="component" value="Unassembled WGS sequence"/>
</dbReference>
<dbReference type="EMBL" id="JBJURJ010000005">
    <property type="protein sequence ID" value="MFM9328331.1"/>
    <property type="molecule type" value="Genomic_DNA"/>
</dbReference>
<accession>A0ACC7NW68</accession>
<reference evidence="1" key="1">
    <citation type="submission" date="2024-12" db="EMBL/GenBank/DDBJ databases">
        <authorList>
            <person name="Wu N."/>
        </authorList>
    </citation>
    <scope>NUCLEOTIDE SEQUENCE</scope>
    <source>
        <strain evidence="1">P15</strain>
    </source>
</reference>
<organism evidence="1 2">
    <name type="scientific">Paenibacillus mesotrionivorans</name>
    <dbReference type="NCBI Taxonomy" id="3160968"/>
    <lineage>
        <taxon>Bacteria</taxon>
        <taxon>Bacillati</taxon>
        <taxon>Bacillota</taxon>
        <taxon>Bacilli</taxon>
        <taxon>Bacillales</taxon>
        <taxon>Paenibacillaceae</taxon>
        <taxon>Paenibacillus</taxon>
    </lineage>
</organism>
<proteinExistence type="predicted"/>
<evidence type="ECO:0000313" key="2">
    <source>
        <dbReference type="Proteomes" id="UP001631969"/>
    </source>
</evidence>
<sequence>MEVIELEHPTNSPVQQDPASDHRSTTDTATPGYNGFSPVDPYDATPPRRKQSGLGIASFTIFASMALIFVIMLGSVAVKITGLIDAETGVADYEELERRMAEMPELAFMSIALLGTLFGNLIGLILGIIGLVQKERKKVFAVLGTVLNGIVIIGLALMVLVTVAAISAL</sequence>
<comment type="caution">
    <text evidence="1">The sequence shown here is derived from an EMBL/GenBank/DDBJ whole genome shotgun (WGS) entry which is preliminary data.</text>
</comment>
<name>A0ACC7NW68_9BACL</name>
<gene>
    <name evidence="1" type="ORF">ACI1P1_08545</name>
</gene>
<evidence type="ECO:0000313" key="1">
    <source>
        <dbReference type="EMBL" id="MFM9328331.1"/>
    </source>
</evidence>